<proteinExistence type="inferred from homology"/>
<dbReference type="Gene3D" id="1.10.287.130">
    <property type="match status" value="1"/>
</dbReference>
<dbReference type="RefSeq" id="WP_017741507.1">
    <property type="nucleotide sequence ID" value="NZ_KQ976354.1"/>
</dbReference>
<evidence type="ECO:0000256" key="7">
    <source>
        <dbReference type="ARBA" id="ARBA00023012"/>
    </source>
</evidence>
<comment type="similarity">
    <text evidence="2">In the N-terminal section; belongs to the phytochrome family.</text>
</comment>
<accession>A0A139XHK9</accession>
<dbReference type="InterPro" id="IPR003594">
    <property type="entry name" value="HATPase_dom"/>
</dbReference>
<feature type="modified residue" description="4-aspartylphosphate" evidence="9">
    <location>
        <position position="58"/>
    </location>
</feature>
<dbReference type="CDD" id="cd00156">
    <property type="entry name" value="REC"/>
    <property type="match status" value="1"/>
</dbReference>
<evidence type="ECO:0000256" key="8">
    <source>
        <dbReference type="ARBA" id="ARBA00055745"/>
    </source>
</evidence>
<dbReference type="Pfam" id="PF02518">
    <property type="entry name" value="HATPase_c"/>
    <property type="match status" value="1"/>
</dbReference>
<evidence type="ECO:0000256" key="4">
    <source>
        <dbReference type="ARBA" id="ARBA00022553"/>
    </source>
</evidence>
<feature type="domain" description="Response regulatory" evidence="12">
    <location>
        <begin position="6"/>
        <end position="125"/>
    </location>
</feature>
<dbReference type="Pfam" id="PF01590">
    <property type="entry name" value="GAF"/>
    <property type="match status" value="1"/>
</dbReference>
<dbReference type="CDD" id="cd00082">
    <property type="entry name" value="HisKA"/>
    <property type="match status" value="1"/>
</dbReference>
<dbReference type="SUPFAM" id="SSF55874">
    <property type="entry name" value="ATPase domain of HSP90 chaperone/DNA topoisomerase II/histidine kinase"/>
    <property type="match status" value="1"/>
</dbReference>
<evidence type="ECO:0000313" key="14">
    <source>
        <dbReference type="Proteomes" id="UP000076925"/>
    </source>
</evidence>
<dbReference type="InterPro" id="IPR036097">
    <property type="entry name" value="HisK_dim/P_sf"/>
</dbReference>
<evidence type="ECO:0000256" key="9">
    <source>
        <dbReference type="PROSITE-ProRule" id="PRU00169"/>
    </source>
</evidence>
<dbReference type="Gene3D" id="3.30.565.10">
    <property type="entry name" value="Histidine kinase-like ATPase, C-terminal domain"/>
    <property type="match status" value="1"/>
</dbReference>
<dbReference type="CDD" id="cd00075">
    <property type="entry name" value="HATPase"/>
    <property type="match status" value="1"/>
</dbReference>
<dbReference type="EC" id="2.7.13.3" evidence="3"/>
<dbReference type="Proteomes" id="UP000076925">
    <property type="component" value="Unassembled WGS sequence"/>
</dbReference>
<keyword evidence="14" id="KW-1185">Reference proteome</keyword>
<feature type="domain" description="Histidine kinase" evidence="11">
    <location>
        <begin position="360"/>
        <end position="576"/>
    </location>
</feature>
<protein>
    <recommendedName>
        <fullName evidence="3">histidine kinase</fullName>
        <ecNumber evidence="3">2.7.13.3</ecNumber>
    </recommendedName>
</protein>
<evidence type="ECO:0000256" key="5">
    <source>
        <dbReference type="ARBA" id="ARBA00022679"/>
    </source>
</evidence>
<dbReference type="SUPFAM" id="SSF47384">
    <property type="entry name" value="Homodimeric domain of signal transducing histidine kinase"/>
    <property type="match status" value="1"/>
</dbReference>
<evidence type="ECO:0000313" key="13">
    <source>
        <dbReference type="EMBL" id="KYC44184.1"/>
    </source>
</evidence>
<evidence type="ECO:0000259" key="10">
    <source>
        <dbReference type="PROSITE" id="PS50046"/>
    </source>
</evidence>
<dbReference type="Pfam" id="PF00512">
    <property type="entry name" value="HisKA"/>
    <property type="match status" value="1"/>
</dbReference>
<dbReference type="STRING" id="128403.WA1_03345"/>
<dbReference type="Gene3D" id="3.30.450.40">
    <property type="match status" value="1"/>
</dbReference>
<dbReference type="InterPro" id="IPR016132">
    <property type="entry name" value="Phyto_chromo_attachment"/>
</dbReference>
<dbReference type="SMART" id="SM00388">
    <property type="entry name" value="HisKA"/>
    <property type="match status" value="1"/>
</dbReference>
<dbReference type="SUPFAM" id="SSF55781">
    <property type="entry name" value="GAF domain-like"/>
    <property type="match status" value="1"/>
</dbReference>
<dbReference type="InterPro" id="IPR003018">
    <property type="entry name" value="GAF"/>
</dbReference>
<dbReference type="InterPro" id="IPR036890">
    <property type="entry name" value="HATPase_C_sf"/>
</dbReference>
<dbReference type="GO" id="GO:0000155">
    <property type="term" value="F:phosphorelay sensor kinase activity"/>
    <property type="evidence" value="ECO:0007669"/>
    <property type="project" value="InterPro"/>
</dbReference>
<dbReference type="Gene3D" id="3.40.50.2300">
    <property type="match status" value="1"/>
</dbReference>
<dbReference type="AlphaFoldDB" id="A0A139XHK9"/>
<organism evidence="13 14">
    <name type="scientific">Scytonema hofmannii PCC 7110</name>
    <dbReference type="NCBI Taxonomy" id="128403"/>
    <lineage>
        <taxon>Bacteria</taxon>
        <taxon>Bacillati</taxon>
        <taxon>Cyanobacteriota</taxon>
        <taxon>Cyanophyceae</taxon>
        <taxon>Nostocales</taxon>
        <taxon>Scytonemataceae</taxon>
        <taxon>Scytonema</taxon>
    </lineage>
</organism>
<dbReference type="InterPro" id="IPR029016">
    <property type="entry name" value="GAF-like_dom_sf"/>
</dbReference>
<dbReference type="InterPro" id="IPR005467">
    <property type="entry name" value="His_kinase_dom"/>
</dbReference>
<dbReference type="InterPro" id="IPR004358">
    <property type="entry name" value="Sig_transdc_His_kin-like_C"/>
</dbReference>
<dbReference type="PANTHER" id="PTHR43547">
    <property type="entry name" value="TWO-COMPONENT HISTIDINE KINASE"/>
    <property type="match status" value="1"/>
</dbReference>
<dbReference type="SMART" id="SM00387">
    <property type="entry name" value="HATPase_c"/>
    <property type="match status" value="1"/>
</dbReference>
<reference evidence="13 14" key="1">
    <citation type="journal article" date="2013" name="Genome Biol. Evol.">
        <title>Genomes of Stigonematalean cyanobacteria (subsection V) and the evolution of oxygenic photosynthesis from prokaryotes to plastids.</title>
        <authorList>
            <person name="Dagan T."/>
            <person name="Roettger M."/>
            <person name="Stucken K."/>
            <person name="Landan G."/>
            <person name="Koch R."/>
            <person name="Major P."/>
            <person name="Gould S.B."/>
            <person name="Goremykin V.V."/>
            <person name="Rippka R."/>
            <person name="Tandeau de Marsac N."/>
            <person name="Gugger M."/>
            <person name="Lockhart P.J."/>
            <person name="Allen J.F."/>
            <person name="Brune I."/>
            <person name="Maus I."/>
            <person name="Puhler A."/>
            <person name="Martin W.F."/>
        </authorList>
    </citation>
    <scope>NUCLEOTIDE SEQUENCE [LARGE SCALE GENOMIC DNA]</scope>
    <source>
        <strain evidence="13 14">PCC 7110</strain>
    </source>
</reference>
<evidence type="ECO:0000259" key="12">
    <source>
        <dbReference type="PROSITE" id="PS50110"/>
    </source>
</evidence>
<dbReference type="SMART" id="SM00448">
    <property type="entry name" value="REC"/>
    <property type="match status" value="1"/>
</dbReference>
<dbReference type="PROSITE" id="PS50109">
    <property type="entry name" value="HIS_KIN"/>
    <property type="match status" value="1"/>
</dbReference>
<evidence type="ECO:0000256" key="6">
    <source>
        <dbReference type="ARBA" id="ARBA00022777"/>
    </source>
</evidence>
<dbReference type="SMART" id="SM00065">
    <property type="entry name" value="GAF"/>
    <property type="match status" value="1"/>
</dbReference>
<keyword evidence="7" id="KW-0902">Two-component regulatory system</keyword>
<comment type="caution">
    <text evidence="13">The sequence shown here is derived from an EMBL/GenBank/DDBJ whole genome shotgun (WGS) entry which is preliminary data.</text>
</comment>
<dbReference type="PROSITE" id="PS50046">
    <property type="entry name" value="PHYTOCHROME_2"/>
    <property type="match status" value="1"/>
</dbReference>
<sequence length="579" mass="65471">MPDSRKLLIIDDCAEDRRIYRRYLLKDPHQSYEILEADSARDGLALSQTMLCDVILLDFCLPDLSGLEILDKLKQAKFEVAPSVIVLSGHGNEEVAAQAIQKGAQDYLVKQRLKPDALQSAVRNAIKRSHSQSLLNKTRERQRLVATTALRIRQSLNLEQILTTTVAEVQQLLQCDRVTIYQFFPQTDSNEIEKFVEFCKQELCLWQGIVENRNLEFQQVISKVCETGSSINCRHLLNCQTLCSPSNSHSSYEEKLLQPQNQETENREIVGFQNSNNASNLVIPITLNCHEEPSSKLWGVLVIHQCTGKRQWQYSEVSTLKELSIHLALAIQQAEQLSQTEADLVKEKKLNAFKSQIITTVSYEYRTPLAAILAAASTLKHYKNRLDELKQQKFLQTIEQKARHMTQLVDDLFLFQKFELSQAKFKPQPIDLVRFLSDLIEEHRHKASDRHKLVFQMTCEPKGFWGDGVLLRQIFASLVSNAIKYSPDGGHIEISLIDRDAQVIVCVKDEGVGIPIEDRENLFQPFCRGSNVDTIPGTGLGLAIALACVELHGGQIVLESQLGQGTRVTVTLPKLGSRE</sequence>
<keyword evidence="4 9" id="KW-0597">Phosphoprotein</keyword>
<gene>
    <name evidence="13" type="ORF">WA1_03345</name>
</gene>
<evidence type="ECO:0000256" key="2">
    <source>
        <dbReference type="ARBA" id="ARBA00006402"/>
    </source>
</evidence>
<feature type="domain" description="Phytochrome chromophore attachment site" evidence="10">
    <location>
        <begin position="157"/>
        <end position="326"/>
    </location>
</feature>
<keyword evidence="5" id="KW-0808">Transferase</keyword>
<dbReference type="PANTHER" id="PTHR43547:SF2">
    <property type="entry name" value="HYBRID SIGNAL TRANSDUCTION HISTIDINE KINASE C"/>
    <property type="match status" value="1"/>
</dbReference>
<dbReference type="OrthoDB" id="437650at2"/>
<keyword evidence="6 13" id="KW-0418">Kinase</keyword>
<dbReference type="SUPFAM" id="SSF52172">
    <property type="entry name" value="CheY-like"/>
    <property type="match status" value="1"/>
</dbReference>
<dbReference type="InterPro" id="IPR011006">
    <property type="entry name" value="CheY-like_superfamily"/>
</dbReference>
<dbReference type="PROSITE" id="PS50110">
    <property type="entry name" value="RESPONSE_REGULATORY"/>
    <property type="match status" value="1"/>
</dbReference>
<evidence type="ECO:0000256" key="3">
    <source>
        <dbReference type="ARBA" id="ARBA00012438"/>
    </source>
</evidence>
<comment type="function">
    <text evidence="8">Photoreceptor which exists in two forms that are reversibly interconvertible by light: the R form that absorbs maximally in the red region of the spectrum and the FR form that absorbs maximally in the far-red region.</text>
</comment>
<evidence type="ECO:0000259" key="11">
    <source>
        <dbReference type="PROSITE" id="PS50109"/>
    </source>
</evidence>
<dbReference type="EMBL" id="ANNX02000012">
    <property type="protein sequence ID" value="KYC44184.1"/>
    <property type="molecule type" value="Genomic_DNA"/>
</dbReference>
<comment type="catalytic activity">
    <reaction evidence="1">
        <text>ATP + protein L-histidine = ADP + protein N-phospho-L-histidine.</text>
        <dbReference type="EC" id="2.7.13.3"/>
    </reaction>
</comment>
<dbReference type="FunFam" id="3.30.565.10:FF:000006">
    <property type="entry name" value="Sensor histidine kinase WalK"/>
    <property type="match status" value="1"/>
</dbReference>
<dbReference type="PRINTS" id="PR00344">
    <property type="entry name" value="BCTRLSENSOR"/>
</dbReference>
<dbReference type="Pfam" id="PF00072">
    <property type="entry name" value="Response_reg"/>
    <property type="match status" value="1"/>
</dbReference>
<name>A0A139XHK9_9CYAN</name>
<evidence type="ECO:0000256" key="1">
    <source>
        <dbReference type="ARBA" id="ARBA00000085"/>
    </source>
</evidence>
<dbReference type="InterPro" id="IPR003661">
    <property type="entry name" value="HisK_dim/P_dom"/>
</dbReference>
<dbReference type="InterPro" id="IPR001789">
    <property type="entry name" value="Sig_transdc_resp-reg_receiver"/>
</dbReference>